<feature type="binding site" evidence="7">
    <location>
        <begin position="96"/>
        <end position="97"/>
    </location>
    <ligand>
        <name>S-adenosyl-L-methionine</name>
        <dbReference type="ChEBI" id="CHEBI:59789"/>
    </ligand>
</feature>
<evidence type="ECO:0000256" key="1">
    <source>
        <dbReference type="ARBA" id="ARBA00010632"/>
    </source>
</evidence>
<keyword evidence="4 7" id="KW-0808">Transferase</keyword>
<keyword evidence="2 7" id="KW-0698">rRNA processing</keyword>
<keyword evidence="3 7" id="KW-0489">Methyltransferase</keyword>
<evidence type="ECO:0000313" key="8">
    <source>
        <dbReference type="EMBL" id="MBN2067569.1"/>
    </source>
</evidence>
<dbReference type="InterPro" id="IPR000692">
    <property type="entry name" value="Fibrillarin"/>
</dbReference>
<dbReference type="GO" id="GO:0008033">
    <property type="term" value="P:tRNA processing"/>
    <property type="evidence" value="ECO:0007669"/>
    <property type="project" value="UniProtKB-UniRule"/>
</dbReference>
<proteinExistence type="inferred from homology"/>
<comment type="function">
    <text evidence="7">Involved in pre-rRNA and tRNA processing. Utilizes the methyl donor S-adenosyl-L-methionine to catalyze the site-specific 2'-hydroxyl methylation of ribose moieties in rRNA and tRNA. Site specificity is provided by a guide RNA that base pairs with the substrate. Methylation occurs at a characteristic distance from the sequence involved in base pairing with the guide RNA.</text>
</comment>
<dbReference type="SUPFAM" id="SSF53335">
    <property type="entry name" value="S-adenosyl-L-methionine-dependent methyltransferases"/>
    <property type="match status" value="1"/>
</dbReference>
<protein>
    <recommendedName>
        <fullName evidence="7">Fibrillarin-like rRNA/tRNA 2'-O-methyltransferase</fullName>
        <ecNumber evidence="7">2.1.1.-</ecNumber>
    </recommendedName>
</protein>
<comment type="subunit">
    <text evidence="7">Interacts with nop5. Component of box C/D small ribonucleoprotein (sRNP) particles that contain rpl7ae, FlpA and nop5, plus a guide RNA.</text>
</comment>
<gene>
    <name evidence="7" type="primary">flpA</name>
    <name evidence="8" type="ORF">JW744_03820</name>
</gene>
<accession>A0A938YNT5</accession>
<feature type="binding site" evidence="7">
    <location>
        <begin position="121"/>
        <end position="122"/>
    </location>
    <ligand>
        <name>S-adenosyl-L-methionine</name>
        <dbReference type="ChEBI" id="CHEBI:59789"/>
    </ligand>
</feature>
<evidence type="ECO:0000256" key="3">
    <source>
        <dbReference type="ARBA" id="ARBA00022603"/>
    </source>
</evidence>
<feature type="binding site" evidence="7">
    <location>
        <begin position="77"/>
        <end position="78"/>
    </location>
    <ligand>
        <name>S-adenosyl-L-methionine</name>
        <dbReference type="ChEBI" id="CHEBI:59789"/>
    </ligand>
</feature>
<comment type="similarity">
    <text evidence="1 7">Belongs to the methyltransferase superfamily. Fibrillarin family.</text>
</comment>
<organism evidence="8 9">
    <name type="scientific">Candidatus Iainarchaeum sp</name>
    <dbReference type="NCBI Taxonomy" id="3101447"/>
    <lineage>
        <taxon>Archaea</taxon>
        <taxon>Candidatus Iainarchaeota</taxon>
        <taxon>Candidatus Iainarchaeia</taxon>
        <taxon>Candidatus Iainarchaeales</taxon>
        <taxon>Candidatus Iainarchaeaceae</taxon>
        <taxon>Candidatus Iainarchaeum</taxon>
    </lineage>
</organism>
<dbReference type="GO" id="GO:0003723">
    <property type="term" value="F:RNA binding"/>
    <property type="evidence" value="ECO:0007669"/>
    <property type="project" value="UniProtKB-UniRule"/>
</dbReference>
<dbReference type="HAMAP" id="MF_00351">
    <property type="entry name" value="RNA_methyltransf_FlpA"/>
    <property type="match status" value="1"/>
</dbReference>
<dbReference type="Proteomes" id="UP000809243">
    <property type="component" value="Unassembled WGS sequence"/>
</dbReference>
<dbReference type="GO" id="GO:0008649">
    <property type="term" value="F:rRNA methyltransferase activity"/>
    <property type="evidence" value="ECO:0007669"/>
    <property type="project" value="TreeGrafter"/>
</dbReference>
<comment type="caution">
    <text evidence="8">The sequence shown here is derived from an EMBL/GenBank/DDBJ whole genome shotgun (WGS) entry which is preliminary data.</text>
</comment>
<dbReference type="PANTHER" id="PTHR10335">
    <property type="entry name" value="RRNA 2-O-METHYLTRANSFERASE FIBRILLARIN"/>
    <property type="match status" value="1"/>
</dbReference>
<dbReference type="CDD" id="cd02440">
    <property type="entry name" value="AdoMet_MTases"/>
    <property type="match status" value="1"/>
</dbReference>
<evidence type="ECO:0000256" key="5">
    <source>
        <dbReference type="ARBA" id="ARBA00022694"/>
    </source>
</evidence>
<reference evidence="8" key="1">
    <citation type="submission" date="2021-01" db="EMBL/GenBank/DDBJ databases">
        <title>Active Sulfur Cycling in an Early Earth Analoge.</title>
        <authorList>
            <person name="Hahn C.R."/>
            <person name="Youssef N.H."/>
            <person name="Elshahed M."/>
        </authorList>
    </citation>
    <scope>NUCLEOTIDE SEQUENCE</scope>
    <source>
        <strain evidence="8">Zod_Metabat.1151</strain>
    </source>
</reference>
<name>A0A938YNT5_9ARCH</name>
<dbReference type="AlphaFoldDB" id="A0A938YNT5"/>
<dbReference type="InterPro" id="IPR029063">
    <property type="entry name" value="SAM-dependent_MTases_sf"/>
</dbReference>
<evidence type="ECO:0000256" key="2">
    <source>
        <dbReference type="ARBA" id="ARBA00022552"/>
    </source>
</evidence>
<evidence type="ECO:0000256" key="7">
    <source>
        <dbReference type="HAMAP-Rule" id="MF_00351"/>
    </source>
</evidence>
<dbReference type="NCBIfam" id="NF003276">
    <property type="entry name" value="PRK04266.1-2"/>
    <property type="match status" value="1"/>
</dbReference>
<dbReference type="EC" id="2.1.1.-" evidence="7"/>
<dbReference type="GO" id="GO:1990259">
    <property type="term" value="F:histone H2AQ104 methyltransferase activity"/>
    <property type="evidence" value="ECO:0007669"/>
    <property type="project" value="TreeGrafter"/>
</dbReference>
<dbReference type="PIRSF" id="PIRSF006540">
    <property type="entry name" value="Nop17p"/>
    <property type="match status" value="1"/>
</dbReference>
<dbReference type="Pfam" id="PF01269">
    <property type="entry name" value="Fibrillarin"/>
    <property type="match status" value="1"/>
</dbReference>
<feature type="binding site" evidence="7">
    <location>
        <begin position="143"/>
        <end position="146"/>
    </location>
    <ligand>
        <name>S-adenosyl-L-methionine</name>
        <dbReference type="ChEBI" id="CHEBI:59789"/>
    </ligand>
</feature>
<evidence type="ECO:0000313" key="9">
    <source>
        <dbReference type="Proteomes" id="UP000809243"/>
    </source>
</evidence>
<dbReference type="PRINTS" id="PR00052">
    <property type="entry name" value="FIBRILLARIN"/>
</dbReference>
<keyword evidence="5 7" id="KW-0819">tRNA processing</keyword>
<evidence type="ECO:0000256" key="6">
    <source>
        <dbReference type="ARBA" id="ARBA00022884"/>
    </source>
</evidence>
<dbReference type="Gene3D" id="3.40.50.150">
    <property type="entry name" value="Vaccinia Virus protein VP39"/>
    <property type="match status" value="1"/>
</dbReference>
<keyword evidence="6 7" id="KW-0694">RNA-binding</keyword>
<dbReference type="GO" id="GO:0000494">
    <property type="term" value="P:box C/D sno(s)RNA 3'-end processing"/>
    <property type="evidence" value="ECO:0007669"/>
    <property type="project" value="TreeGrafter"/>
</dbReference>
<dbReference type="Gene3D" id="3.30.200.20">
    <property type="entry name" value="Phosphorylase Kinase, domain 1"/>
    <property type="match status" value="1"/>
</dbReference>
<dbReference type="EMBL" id="JAFGDB010000062">
    <property type="protein sequence ID" value="MBN2067569.1"/>
    <property type="molecule type" value="Genomic_DNA"/>
</dbReference>
<evidence type="ECO:0000256" key="4">
    <source>
        <dbReference type="ARBA" id="ARBA00022679"/>
    </source>
</evidence>
<sequence length="221" mass="25095">MEEIFPNVFSERKELFTKNLVPGTSVYGEKLLDHEGIELRQWDQYRSKLAAAIKNGLSELPIKPGSVVLYLGAAEGTTISHVSDIVGGKGIVIGVDISERVMRKFIMVCEQRKNIVPILADANRPWTYRDYFAGGQISVLYQDVSQKNQAQIFLKNSEYFLKKGGYGMLAIKAKSISQEKPVNDIFESETAKLNEQFNVLQKINLKPFEKDHEMVFCRKKE</sequence>
<dbReference type="SMART" id="SM01206">
    <property type="entry name" value="Fibrillarin"/>
    <property type="match status" value="1"/>
</dbReference>
<dbReference type="PANTHER" id="PTHR10335:SF17">
    <property type="entry name" value="FIBRILLARIN"/>
    <property type="match status" value="1"/>
</dbReference>